<keyword evidence="2" id="KW-1185">Reference proteome</keyword>
<reference evidence="1 2" key="1">
    <citation type="submission" date="2021-03" db="EMBL/GenBank/DDBJ databases">
        <title>Genomic Encyclopedia of Type Strains, Phase IV (KMG-IV): sequencing the most valuable type-strain genomes for metagenomic binning, comparative biology and taxonomic classification.</title>
        <authorList>
            <person name="Goeker M."/>
        </authorList>
    </citation>
    <scope>NUCLEOTIDE SEQUENCE [LARGE SCALE GENOMIC DNA]</scope>
    <source>
        <strain evidence="1 2">DSM 28650</strain>
    </source>
</reference>
<sequence>MANTTYKRIRGNRFDLNDERLIQQAYGSDLHQLKRVDSELGLYTDISPEFRPFFPSIEMHPVEDSESSIEDKLTK</sequence>
<evidence type="ECO:0000313" key="1">
    <source>
        <dbReference type="EMBL" id="MBP2023992.1"/>
    </source>
</evidence>
<proteinExistence type="predicted"/>
<name>A0ABS4K895_9CLOT</name>
<protein>
    <submittedName>
        <fullName evidence="1">Uncharacterized protein</fullName>
    </submittedName>
</protein>
<dbReference type="EMBL" id="JAGGLL010000044">
    <property type="protein sequence ID" value="MBP2023992.1"/>
    <property type="molecule type" value="Genomic_DNA"/>
</dbReference>
<comment type="caution">
    <text evidence="1">The sequence shown here is derived from an EMBL/GenBank/DDBJ whole genome shotgun (WGS) entry which is preliminary data.</text>
</comment>
<gene>
    <name evidence="1" type="ORF">J2Z44_003837</name>
</gene>
<organism evidence="1 2">
    <name type="scientific">Clostridium punense</name>
    <dbReference type="NCBI Taxonomy" id="1054297"/>
    <lineage>
        <taxon>Bacteria</taxon>
        <taxon>Bacillati</taxon>
        <taxon>Bacillota</taxon>
        <taxon>Clostridia</taxon>
        <taxon>Eubacteriales</taxon>
        <taxon>Clostridiaceae</taxon>
        <taxon>Clostridium</taxon>
    </lineage>
</organism>
<dbReference type="Proteomes" id="UP001519308">
    <property type="component" value="Unassembled WGS sequence"/>
</dbReference>
<evidence type="ECO:0000313" key="2">
    <source>
        <dbReference type="Proteomes" id="UP001519308"/>
    </source>
</evidence>
<dbReference type="RefSeq" id="WP_021285605.1">
    <property type="nucleotide sequence ID" value="NZ_JAGGLL010000044.1"/>
</dbReference>
<accession>A0ABS4K895</accession>